<name>A0ABD1VPC5_9LAMI</name>
<reference evidence="2" key="1">
    <citation type="submission" date="2024-07" db="EMBL/GenBank/DDBJ databases">
        <title>Two chromosome-level genome assemblies of Korean endemic species Abeliophyllum distichum and Forsythia ovata (Oleaceae).</title>
        <authorList>
            <person name="Jang H."/>
        </authorList>
    </citation>
    <scope>NUCLEOTIDE SEQUENCE [LARGE SCALE GENOMIC DNA]</scope>
</reference>
<protein>
    <submittedName>
        <fullName evidence="1">Uncharacterized protein</fullName>
    </submittedName>
</protein>
<sequence>MERARHRNSKSATGIKVNAALLLLEGEAIDGGVIYLEVIWLPSLYFLVARLSTRAFLDEAECKIQGGLMIGTWEGFCLTFPVAEPCSSETTREADDASPVSVLEAPFTEDFSSESFERVSTELHELQMLLQLLKMESEAYAQVPGLISNQEEVAQ</sequence>
<evidence type="ECO:0000313" key="2">
    <source>
        <dbReference type="Proteomes" id="UP001604277"/>
    </source>
</evidence>
<evidence type="ECO:0000313" key="1">
    <source>
        <dbReference type="EMBL" id="KAL2538628.1"/>
    </source>
</evidence>
<gene>
    <name evidence="1" type="ORF">Fot_20019</name>
</gene>
<keyword evidence="2" id="KW-1185">Reference proteome</keyword>
<dbReference type="PANTHER" id="PTHR46836:SF8">
    <property type="entry name" value="AFADIN"/>
    <property type="match status" value="1"/>
</dbReference>
<dbReference type="PANTHER" id="PTHR46836">
    <property type="entry name" value="AFADIN"/>
    <property type="match status" value="1"/>
</dbReference>
<dbReference type="EMBL" id="JBFOLJ010000005">
    <property type="protein sequence ID" value="KAL2538628.1"/>
    <property type="molecule type" value="Genomic_DNA"/>
</dbReference>
<accession>A0ABD1VPC5</accession>
<dbReference type="Proteomes" id="UP001604277">
    <property type="component" value="Unassembled WGS sequence"/>
</dbReference>
<organism evidence="1 2">
    <name type="scientific">Forsythia ovata</name>
    <dbReference type="NCBI Taxonomy" id="205694"/>
    <lineage>
        <taxon>Eukaryota</taxon>
        <taxon>Viridiplantae</taxon>
        <taxon>Streptophyta</taxon>
        <taxon>Embryophyta</taxon>
        <taxon>Tracheophyta</taxon>
        <taxon>Spermatophyta</taxon>
        <taxon>Magnoliopsida</taxon>
        <taxon>eudicotyledons</taxon>
        <taxon>Gunneridae</taxon>
        <taxon>Pentapetalae</taxon>
        <taxon>asterids</taxon>
        <taxon>lamiids</taxon>
        <taxon>Lamiales</taxon>
        <taxon>Oleaceae</taxon>
        <taxon>Forsythieae</taxon>
        <taxon>Forsythia</taxon>
    </lineage>
</organism>
<comment type="caution">
    <text evidence="1">The sequence shown here is derived from an EMBL/GenBank/DDBJ whole genome shotgun (WGS) entry which is preliminary data.</text>
</comment>
<dbReference type="AlphaFoldDB" id="A0ABD1VPC5"/>
<proteinExistence type="predicted"/>